<dbReference type="InterPro" id="IPR048015">
    <property type="entry name" value="NTP-PPase_MazG-like_N"/>
</dbReference>
<dbReference type="PATRIC" id="fig|1219045.3.peg.2147"/>
<dbReference type="GO" id="GO:0006950">
    <property type="term" value="P:response to stress"/>
    <property type="evidence" value="ECO:0007669"/>
    <property type="project" value="UniProtKB-ARBA"/>
</dbReference>
<name>A0A086P9U3_SPHHM</name>
<dbReference type="InterPro" id="IPR048011">
    <property type="entry name" value="NTP-PPase_MazG-like_C"/>
</dbReference>
<dbReference type="GO" id="GO:0046052">
    <property type="term" value="P:UTP catabolic process"/>
    <property type="evidence" value="ECO:0007669"/>
    <property type="project" value="TreeGrafter"/>
</dbReference>
<comment type="catalytic activity">
    <reaction evidence="1">
        <text>ATP + H2O = AMP + diphosphate + H(+)</text>
        <dbReference type="Rhea" id="RHEA:14245"/>
        <dbReference type="ChEBI" id="CHEBI:15377"/>
        <dbReference type="ChEBI" id="CHEBI:15378"/>
        <dbReference type="ChEBI" id="CHEBI:30616"/>
        <dbReference type="ChEBI" id="CHEBI:33019"/>
        <dbReference type="ChEBI" id="CHEBI:456215"/>
        <dbReference type="EC" id="3.6.1.8"/>
    </reaction>
</comment>
<dbReference type="Pfam" id="PF03819">
    <property type="entry name" value="MazG"/>
    <property type="match status" value="2"/>
</dbReference>
<dbReference type="CDD" id="cd11529">
    <property type="entry name" value="NTP-PPase_MazG_Cterm"/>
    <property type="match status" value="1"/>
</dbReference>
<organism evidence="6 7">
    <name type="scientific">Sphingobium herbicidovorans (strain ATCC 700291 / DSM 11019 / CCUG 56400 / KCTC 2939 / LMG 18315 / NBRC 16415 / MH)</name>
    <name type="common">Sphingomonas herbicidovorans</name>
    <dbReference type="NCBI Taxonomy" id="1219045"/>
    <lineage>
        <taxon>Bacteria</taxon>
        <taxon>Pseudomonadati</taxon>
        <taxon>Pseudomonadota</taxon>
        <taxon>Alphaproteobacteria</taxon>
        <taxon>Sphingomonadales</taxon>
        <taxon>Sphingomonadaceae</taxon>
        <taxon>Sphingobium</taxon>
    </lineage>
</organism>
<dbReference type="GO" id="GO:0046081">
    <property type="term" value="P:dUTP catabolic process"/>
    <property type="evidence" value="ECO:0007669"/>
    <property type="project" value="TreeGrafter"/>
</dbReference>
<evidence type="ECO:0000256" key="3">
    <source>
        <dbReference type="ARBA" id="ARBA00066372"/>
    </source>
</evidence>
<dbReference type="FunFam" id="1.10.287.1080:FF:000001">
    <property type="entry name" value="Nucleoside triphosphate pyrophosphohydrolase"/>
    <property type="match status" value="1"/>
</dbReference>
<dbReference type="AlphaFoldDB" id="A0A086P9U3"/>
<evidence type="ECO:0000256" key="4">
    <source>
        <dbReference type="ARBA" id="ARBA00074799"/>
    </source>
</evidence>
<comment type="caution">
    <text evidence="6">The sequence shown here is derived from an EMBL/GenBank/DDBJ whole genome shotgun (WGS) entry which is preliminary data.</text>
</comment>
<accession>A0A086P9U3</accession>
<comment type="similarity">
    <text evidence="2">Belongs to the nucleoside triphosphate pyrophosphohydrolase family.</text>
</comment>
<dbReference type="Proteomes" id="UP000024284">
    <property type="component" value="Unassembled WGS sequence"/>
</dbReference>
<evidence type="ECO:0000313" key="7">
    <source>
        <dbReference type="Proteomes" id="UP000024284"/>
    </source>
</evidence>
<dbReference type="NCBIfam" id="TIGR00444">
    <property type="entry name" value="mazG"/>
    <property type="match status" value="1"/>
</dbReference>
<dbReference type="CDD" id="cd11528">
    <property type="entry name" value="NTP-PPase_MazG_Nterm"/>
    <property type="match status" value="1"/>
</dbReference>
<dbReference type="FunFam" id="1.10.287.1080:FF:000003">
    <property type="entry name" value="Nucleoside triphosphate pyrophosphohydrolase"/>
    <property type="match status" value="1"/>
</dbReference>
<dbReference type="InterPro" id="IPR011551">
    <property type="entry name" value="NTP_PyrPHydrolase_MazG"/>
</dbReference>
<keyword evidence="7" id="KW-1185">Reference proteome</keyword>
<dbReference type="eggNOG" id="COG3956">
    <property type="taxonomic scope" value="Bacteria"/>
</dbReference>
<dbReference type="GO" id="GO:0046047">
    <property type="term" value="P:TTP catabolic process"/>
    <property type="evidence" value="ECO:0007669"/>
    <property type="project" value="TreeGrafter"/>
</dbReference>
<dbReference type="GO" id="GO:0046076">
    <property type="term" value="P:dTTP catabolic process"/>
    <property type="evidence" value="ECO:0007669"/>
    <property type="project" value="TreeGrafter"/>
</dbReference>
<dbReference type="OrthoDB" id="9808939at2"/>
<dbReference type="InterPro" id="IPR004518">
    <property type="entry name" value="MazG-like_dom"/>
</dbReference>
<feature type="domain" description="NTP pyrophosphohydrolase MazG-like" evidence="5">
    <location>
        <begin position="174"/>
        <end position="228"/>
    </location>
</feature>
<sequence length="266" mass="29829">MTSNAKANPADIMPLVNVMARLRDPDTGCPWDIRQDFASIAPYTIEEAYEVADAIERNDMPALKDELGDLLLQVAFHSRMAEQAGQFTIQDVIDGVTEKMIRRHPHIFGDGISREHGHAQWESIKAAERAERDTDGSALAGVAKALPALLRAEKIQKRAARTGFDWPDTRGVIAKIEEDLQEVHDAASPEDHHEEIGDLLFAVVNLARHLKVDAETALRSANAKFEARFRIMEDIAGEKFNALSLDEKEQLWQRAKHRLLQQRPVS</sequence>
<dbReference type="RefSeq" id="WP_037465762.1">
    <property type="nucleotide sequence ID" value="NZ_BCZD01000026.1"/>
</dbReference>
<evidence type="ECO:0000313" key="6">
    <source>
        <dbReference type="EMBL" id="KFG90161.1"/>
    </source>
</evidence>
<dbReference type="PANTHER" id="PTHR30522:SF0">
    <property type="entry name" value="NUCLEOSIDE TRIPHOSPHATE PYROPHOSPHOHYDROLASE"/>
    <property type="match status" value="1"/>
</dbReference>
<dbReference type="SUPFAM" id="SSF101386">
    <property type="entry name" value="all-alpha NTP pyrophosphatases"/>
    <property type="match status" value="2"/>
</dbReference>
<proteinExistence type="inferred from homology"/>
<reference evidence="6" key="1">
    <citation type="submission" date="2014-08" db="EMBL/GenBank/DDBJ databases">
        <title>Draft genome sequences of Sphingobium herbicidovorans.</title>
        <authorList>
            <person name="Gan H.M."/>
            <person name="Gan H.Y."/>
            <person name="Savka M.A."/>
        </authorList>
    </citation>
    <scope>NUCLEOTIDE SEQUENCE [LARGE SCALE GENOMIC DNA]</scope>
    <source>
        <strain evidence="6">NBRC 16415</strain>
    </source>
</reference>
<dbReference type="Gene3D" id="1.10.287.1080">
    <property type="entry name" value="MazG-like"/>
    <property type="match status" value="2"/>
</dbReference>
<dbReference type="GO" id="GO:0006203">
    <property type="term" value="P:dGTP catabolic process"/>
    <property type="evidence" value="ECO:0007669"/>
    <property type="project" value="TreeGrafter"/>
</dbReference>
<evidence type="ECO:0000259" key="5">
    <source>
        <dbReference type="Pfam" id="PF03819"/>
    </source>
</evidence>
<dbReference type="NCBIfam" id="NF007113">
    <property type="entry name" value="PRK09562.1"/>
    <property type="match status" value="1"/>
</dbReference>
<dbReference type="STRING" id="76947.GCA_002080435_00346"/>
<protein>
    <recommendedName>
        <fullName evidence="4">Nucleoside triphosphate pyrophosphohydrolase</fullName>
        <ecNumber evidence="3">3.6.1.8</ecNumber>
    </recommendedName>
</protein>
<dbReference type="EC" id="3.6.1.8" evidence="3"/>
<evidence type="ECO:0000256" key="1">
    <source>
        <dbReference type="ARBA" id="ARBA00052141"/>
    </source>
</evidence>
<dbReference type="PANTHER" id="PTHR30522">
    <property type="entry name" value="NUCLEOSIDE TRIPHOSPHATE PYROPHOSPHOHYDROLASE"/>
    <property type="match status" value="1"/>
</dbReference>
<gene>
    <name evidence="6" type="ORF">BV98_002106</name>
</gene>
<dbReference type="GO" id="GO:0046061">
    <property type="term" value="P:dATP catabolic process"/>
    <property type="evidence" value="ECO:0007669"/>
    <property type="project" value="TreeGrafter"/>
</dbReference>
<feature type="domain" description="NTP pyrophosphohydrolase MazG-like" evidence="5">
    <location>
        <begin position="35"/>
        <end position="108"/>
    </location>
</feature>
<evidence type="ECO:0000256" key="2">
    <source>
        <dbReference type="ARBA" id="ARBA00061115"/>
    </source>
</evidence>
<dbReference type="GO" id="GO:0047693">
    <property type="term" value="F:ATP diphosphatase activity"/>
    <property type="evidence" value="ECO:0007669"/>
    <property type="project" value="UniProtKB-EC"/>
</dbReference>
<dbReference type="EMBL" id="JFZA02000015">
    <property type="protein sequence ID" value="KFG90161.1"/>
    <property type="molecule type" value="Genomic_DNA"/>
</dbReference>